<evidence type="ECO:0000313" key="3">
    <source>
        <dbReference type="Proteomes" id="UP000615003"/>
    </source>
</evidence>
<feature type="transmembrane region" description="Helical" evidence="1">
    <location>
        <begin position="7"/>
        <end position="28"/>
    </location>
</feature>
<evidence type="ECO:0000313" key="2">
    <source>
        <dbReference type="EMBL" id="MBE0383188.1"/>
    </source>
</evidence>
<keyword evidence="3" id="KW-1185">Reference proteome</keyword>
<protein>
    <submittedName>
        <fullName evidence="2">Uncharacterized protein</fullName>
    </submittedName>
</protein>
<proteinExistence type="predicted"/>
<accession>A0ABR9ESC2</accession>
<sequence length="38" mass="4359">MVGLVKFSIFTSIIYTCRIFNALLLFLLNNKGYVYALV</sequence>
<gene>
    <name evidence="2" type="ORF">PCARR_a1490</name>
</gene>
<dbReference type="Proteomes" id="UP000615003">
    <property type="component" value="Unassembled WGS sequence"/>
</dbReference>
<organism evidence="2 3">
    <name type="scientific">Pseudoalteromonas carrageenovora IAM 12662</name>
    <dbReference type="NCBI Taxonomy" id="1314868"/>
    <lineage>
        <taxon>Bacteria</taxon>
        <taxon>Pseudomonadati</taxon>
        <taxon>Pseudomonadota</taxon>
        <taxon>Gammaproteobacteria</taxon>
        <taxon>Alteromonadales</taxon>
        <taxon>Pseudoalteromonadaceae</taxon>
        <taxon>Pseudoalteromonas</taxon>
    </lineage>
</organism>
<reference evidence="2 3" key="1">
    <citation type="submission" date="2015-06" db="EMBL/GenBank/DDBJ databases">
        <title>Genome sequence of Pseudoalteromonas carrageenovora.</title>
        <authorList>
            <person name="Xie B.-B."/>
            <person name="Rong J.-C."/>
            <person name="Qin Q.-L."/>
            <person name="Zhang Y.-Z."/>
        </authorList>
    </citation>
    <scope>NUCLEOTIDE SEQUENCE [LARGE SCALE GENOMIC DNA]</scope>
    <source>
        <strain evidence="2 3">IAM 12662</strain>
    </source>
</reference>
<keyword evidence="1" id="KW-0472">Membrane</keyword>
<keyword evidence="1" id="KW-1133">Transmembrane helix</keyword>
<evidence type="ECO:0000256" key="1">
    <source>
        <dbReference type="SAM" id="Phobius"/>
    </source>
</evidence>
<comment type="caution">
    <text evidence="2">The sequence shown here is derived from an EMBL/GenBank/DDBJ whole genome shotgun (WGS) entry which is preliminary data.</text>
</comment>
<name>A0ABR9ESC2_PSEVC</name>
<keyword evidence="1" id="KW-0812">Transmembrane</keyword>
<dbReference type="EMBL" id="AQGW01000020">
    <property type="protein sequence ID" value="MBE0383188.1"/>
    <property type="molecule type" value="Genomic_DNA"/>
</dbReference>